<dbReference type="SUPFAM" id="SSF53383">
    <property type="entry name" value="PLP-dependent transferases"/>
    <property type="match status" value="1"/>
</dbReference>
<comment type="caution">
    <text evidence="4">The sequence shown here is derived from an EMBL/GenBank/DDBJ whole genome shotgun (WGS) entry which is preliminary data.</text>
</comment>
<dbReference type="Gene3D" id="3.90.1150.10">
    <property type="entry name" value="Aspartate Aminotransferase, domain 1"/>
    <property type="match status" value="1"/>
</dbReference>
<dbReference type="OrthoDB" id="9801052at2"/>
<dbReference type="PROSITE" id="PS00600">
    <property type="entry name" value="AA_TRANSFER_CLASS_3"/>
    <property type="match status" value="1"/>
</dbReference>
<dbReference type="InterPro" id="IPR005814">
    <property type="entry name" value="Aminotrans_3"/>
</dbReference>
<dbReference type="Proteomes" id="UP000317863">
    <property type="component" value="Unassembled WGS sequence"/>
</dbReference>
<comment type="similarity">
    <text evidence="1 3">Belongs to the class-III pyridoxal-phosphate-dependent aminotransferase family.</text>
</comment>
<dbReference type="InterPro" id="IPR015422">
    <property type="entry name" value="PyrdxlP-dep_Trfase_small"/>
</dbReference>
<keyword evidence="4" id="KW-0808">Transferase</keyword>
<dbReference type="Pfam" id="PF00202">
    <property type="entry name" value="Aminotran_3"/>
    <property type="match status" value="1"/>
</dbReference>
<organism evidence="4 5">
    <name type="scientific">Peptacetobacter hominis</name>
    <dbReference type="NCBI Taxonomy" id="2743610"/>
    <lineage>
        <taxon>Bacteria</taxon>
        <taxon>Bacillati</taxon>
        <taxon>Bacillota</taxon>
        <taxon>Clostridia</taxon>
        <taxon>Peptostreptococcales</taxon>
        <taxon>Peptostreptococcaceae</taxon>
        <taxon>Peptacetobacter</taxon>
    </lineage>
</organism>
<accession>A0A544QYF3</accession>
<dbReference type="CDD" id="cd00610">
    <property type="entry name" value="OAT_like"/>
    <property type="match status" value="1"/>
</dbReference>
<evidence type="ECO:0000256" key="3">
    <source>
        <dbReference type="RuleBase" id="RU003560"/>
    </source>
</evidence>
<reference evidence="4 5" key="1">
    <citation type="submission" date="2019-02" db="EMBL/GenBank/DDBJ databases">
        <title>Peptostreptococcaceae bacterium ZHW00191 nov., a new bacterium isolated from the human gut.</title>
        <authorList>
            <person name="Zhou H.-W."/>
            <person name="Chen X.-J."/>
        </authorList>
    </citation>
    <scope>NUCLEOTIDE SEQUENCE [LARGE SCALE GENOMIC DNA]</scope>
    <source>
        <strain evidence="4 5">ZHW00191</strain>
    </source>
</reference>
<evidence type="ECO:0000256" key="1">
    <source>
        <dbReference type="ARBA" id="ARBA00008954"/>
    </source>
</evidence>
<dbReference type="EMBL" id="SGJB01000001">
    <property type="protein sequence ID" value="TQQ85724.1"/>
    <property type="molecule type" value="Genomic_DNA"/>
</dbReference>
<evidence type="ECO:0000256" key="2">
    <source>
        <dbReference type="ARBA" id="ARBA00022898"/>
    </source>
</evidence>
<dbReference type="PIRSF" id="PIRSF000521">
    <property type="entry name" value="Transaminase_4ab_Lys_Orn"/>
    <property type="match status" value="1"/>
</dbReference>
<keyword evidence="4" id="KW-0032">Aminotransferase</keyword>
<dbReference type="GO" id="GO:0008483">
    <property type="term" value="F:transaminase activity"/>
    <property type="evidence" value="ECO:0007669"/>
    <property type="project" value="UniProtKB-KW"/>
</dbReference>
<keyword evidence="2 3" id="KW-0663">Pyridoxal phosphate</keyword>
<protein>
    <submittedName>
        <fullName evidence="4">Aspartate aminotransferase family protein</fullName>
    </submittedName>
</protein>
<proteinExistence type="inferred from homology"/>
<evidence type="ECO:0000313" key="4">
    <source>
        <dbReference type="EMBL" id="TQQ85724.1"/>
    </source>
</evidence>
<dbReference type="Gene3D" id="3.40.640.10">
    <property type="entry name" value="Type I PLP-dependent aspartate aminotransferase-like (Major domain)"/>
    <property type="match status" value="1"/>
</dbReference>
<evidence type="ECO:0000313" key="5">
    <source>
        <dbReference type="Proteomes" id="UP000317863"/>
    </source>
</evidence>
<dbReference type="GO" id="GO:0030170">
    <property type="term" value="F:pyridoxal phosphate binding"/>
    <property type="evidence" value="ECO:0007669"/>
    <property type="project" value="InterPro"/>
</dbReference>
<dbReference type="PANTHER" id="PTHR43094">
    <property type="entry name" value="AMINOTRANSFERASE"/>
    <property type="match status" value="1"/>
</dbReference>
<dbReference type="NCBIfam" id="NF004755">
    <property type="entry name" value="PRK06082.1"/>
    <property type="match status" value="1"/>
</dbReference>
<dbReference type="AlphaFoldDB" id="A0A544QYF3"/>
<keyword evidence="5" id="KW-1185">Reference proteome</keyword>
<dbReference type="RefSeq" id="WP_142534949.1">
    <property type="nucleotide sequence ID" value="NZ_SGJB01000001.1"/>
</dbReference>
<gene>
    <name evidence="4" type="ORF">EXD82_00470</name>
</gene>
<dbReference type="InterPro" id="IPR049704">
    <property type="entry name" value="Aminotrans_3_PPA_site"/>
</dbReference>
<dbReference type="PANTHER" id="PTHR43094:SF1">
    <property type="entry name" value="AMINOTRANSFERASE CLASS-III"/>
    <property type="match status" value="1"/>
</dbReference>
<name>A0A544QYF3_9FIRM</name>
<dbReference type="InterPro" id="IPR015424">
    <property type="entry name" value="PyrdxlP-dep_Trfase"/>
</dbReference>
<dbReference type="InterPro" id="IPR015421">
    <property type="entry name" value="PyrdxlP-dep_Trfase_major"/>
</dbReference>
<sequence length="447" mass="50478">MANRTEGDINLSDRRIEWQKKNISDSTYRILEEDSKYFIHQALSTPCLDCVESVDGIYLYTKDKRKIMDFHGNSVHQLGYNHPYLINALKTQLENLSFSPRRYTNQTAINLAKKLSELNGGNKRVLFTPSGTASIGVALKMVRYAKKKFKTISLWDSFHGAGLDSISVGGEAHFREGIGPLLPGTEHIMPYNSYRCPFGNCDDCGFKCLDYLEYICRCEGDIGAVIMEPIRCTDVQIPPKEYYRKLRDICDRYDVALIFDEIPTAFGRTGKMFAYQNYDIEPDILVIGKGLGGSLYPLSAVIANEKYNVCSEISLGHYTHEKSPLGTAIGLSLIEYIENNNILDRVSEIEKFMTSRVYEMRDKFECIGDIRCVGALIAIEIVKDRASKEKDIDLAEKILYNCLENGLSFKVSQGNVLTLAPPLIISDEELSESMNIVENAIYESIQK</sequence>